<evidence type="ECO:0000256" key="1">
    <source>
        <dbReference type="SAM" id="MobiDB-lite"/>
    </source>
</evidence>
<evidence type="ECO:0000313" key="4">
    <source>
        <dbReference type="Proteomes" id="UP000196402"/>
    </source>
</evidence>
<dbReference type="InterPro" id="IPR044885">
    <property type="entry name" value="PRESA_N_sf"/>
</dbReference>
<dbReference type="EMBL" id="LT615243">
    <property type="protein sequence ID" value="SCO65972.1"/>
    <property type="molecule type" value="Genomic_DNA"/>
</dbReference>
<accession>A0A1G4GTQ5</accession>
<dbReference type="VEuPathDB" id="PlasmoDB:PVX_089852"/>
<dbReference type="AlphaFoldDB" id="A0A1G4GTQ5"/>
<organism evidence="3 4">
    <name type="scientific">Plasmodium vivax</name>
    <name type="common">malaria parasite P. vivax</name>
    <dbReference type="NCBI Taxonomy" id="5855"/>
    <lineage>
        <taxon>Eukaryota</taxon>
        <taxon>Sar</taxon>
        <taxon>Alveolata</taxon>
        <taxon>Apicomplexa</taxon>
        <taxon>Aconoidasida</taxon>
        <taxon>Haemosporida</taxon>
        <taxon>Plasmodiidae</taxon>
        <taxon>Plasmodium</taxon>
        <taxon>Plasmodium (Plasmodium)</taxon>
    </lineage>
</organism>
<name>A0A1G4GTQ5_PLAVI</name>
<evidence type="ECO:0000313" key="3">
    <source>
        <dbReference type="EMBL" id="SCO65972.1"/>
    </source>
</evidence>
<feature type="region of interest" description="Disordered" evidence="1">
    <location>
        <begin position="247"/>
        <end position="266"/>
    </location>
</feature>
<evidence type="ECO:0000259" key="2">
    <source>
        <dbReference type="Pfam" id="PF09687"/>
    </source>
</evidence>
<protein>
    <submittedName>
        <fullName evidence="3">RAD protein (Pv-fam-e)</fullName>
    </submittedName>
</protein>
<reference evidence="3 4" key="1">
    <citation type="submission" date="2016-07" db="EMBL/GenBank/DDBJ databases">
        <authorList>
            <consortium name="Pathogen Informatics"/>
        </authorList>
    </citation>
    <scope>NUCLEOTIDE SEQUENCE [LARGE SCALE GENOMIC DNA]</scope>
</reference>
<dbReference type="Proteomes" id="UP000196402">
    <property type="component" value="Chromosome 5"/>
</dbReference>
<dbReference type="VEuPathDB" id="PlasmoDB:PVW1_050029500"/>
<sequence>MVVKQKMAQVSSPKRRLCSPFLIWLLLFVVYVLPPDTPFSTKWGKSFNSPECPLKSRRNGCRNLAEFSKKVKSFFFGNILGDDEPVKYPPKPGKKDAFKSEAKASPKHVCSPPNIYLTSTGSAIFTNKKKACVEFYRYIEDQKEKYNELVKALSEAFQVAATEEGMSDEDQTKIFNSCYPSIKQDAVVHEGYWKTRILLLLKRKIIWLIQFERFLQECNDSWDELIARNEKKWIEILTDKLRKYNMEKKKGDPSTEENQKDKNRKKNKLKKLADKISIDIYIYIIHRILTNHMRAIYNQRCLQ</sequence>
<dbReference type="Gene3D" id="6.10.280.180">
    <property type="entry name" value="Plasmodium RESA, N-terminal helical domain"/>
    <property type="match status" value="1"/>
</dbReference>
<gene>
    <name evidence="3" type="ORF">PVT01_050027500</name>
</gene>
<proteinExistence type="predicted"/>
<dbReference type="Pfam" id="PF09687">
    <property type="entry name" value="PRESAN"/>
    <property type="match status" value="1"/>
</dbReference>
<dbReference type="InterPro" id="IPR019111">
    <property type="entry name" value="PRESA_N"/>
</dbReference>
<dbReference type="VEuPathDB" id="PlasmoDB:PVP01_0524300"/>
<feature type="domain" description="Plasmodium RESA N-terminal" evidence="2">
    <location>
        <begin position="125"/>
        <end position="233"/>
    </location>
</feature>
<dbReference type="VEuPathDB" id="PlasmoDB:PVPAM_050031800"/>
<feature type="compositionally biased region" description="Basic and acidic residues" evidence="1">
    <location>
        <begin position="247"/>
        <end position="261"/>
    </location>
</feature>